<organism evidence="2 3">
    <name type="scientific">Parapedobacter luteus</name>
    <dbReference type="NCBI Taxonomy" id="623280"/>
    <lineage>
        <taxon>Bacteria</taxon>
        <taxon>Pseudomonadati</taxon>
        <taxon>Bacteroidota</taxon>
        <taxon>Sphingobacteriia</taxon>
        <taxon>Sphingobacteriales</taxon>
        <taxon>Sphingobacteriaceae</taxon>
        <taxon>Parapedobacter</taxon>
    </lineage>
</organism>
<evidence type="ECO:0000313" key="3">
    <source>
        <dbReference type="Proteomes" id="UP000190541"/>
    </source>
</evidence>
<evidence type="ECO:0000313" key="2">
    <source>
        <dbReference type="EMBL" id="SKB77296.1"/>
    </source>
</evidence>
<gene>
    <name evidence="2" type="ORF">SAMN05660226_03053</name>
</gene>
<evidence type="ECO:0000256" key="1">
    <source>
        <dbReference type="SAM" id="MobiDB-lite"/>
    </source>
</evidence>
<feature type="region of interest" description="Disordered" evidence="1">
    <location>
        <begin position="20"/>
        <end position="74"/>
    </location>
</feature>
<reference evidence="2 3" key="1">
    <citation type="submission" date="2017-02" db="EMBL/GenBank/DDBJ databases">
        <authorList>
            <person name="Peterson S.W."/>
        </authorList>
    </citation>
    <scope>NUCLEOTIDE SEQUENCE [LARGE SCALE GENOMIC DNA]</scope>
    <source>
        <strain evidence="2 3">DSM 22899</strain>
    </source>
</reference>
<sequence length="74" mass="7658">MSAANGLLLLYSPLSRDGCGMSAGQRDAANPASAKAENNKRKGMAAEMSAGQRDAANPAEITLPANNPLPWPFT</sequence>
<dbReference type="AlphaFoldDB" id="A0A1T5E0L1"/>
<dbReference type="EMBL" id="FUYS01000008">
    <property type="protein sequence ID" value="SKB77296.1"/>
    <property type="molecule type" value="Genomic_DNA"/>
</dbReference>
<dbReference type="Proteomes" id="UP000190541">
    <property type="component" value="Unassembled WGS sequence"/>
</dbReference>
<accession>A0A1T5E0L1</accession>
<proteinExistence type="predicted"/>
<name>A0A1T5E0L1_9SPHI</name>
<protein>
    <submittedName>
        <fullName evidence="2">Uncharacterized protein</fullName>
    </submittedName>
</protein>
<dbReference type="STRING" id="623280.SAMN05660226_03053"/>
<dbReference type="RefSeq" id="WP_139378717.1">
    <property type="nucleotide sequence ID" value="NZ_FUYS01000008.1"/>
</dbReference>
<keyword evidence="3" id="KW-1185">Reference proteome</keyword>